<sequence>MYRPIQRQWLGIWAFALLLVGLFHAMTAQAGMTLAGTVIKNLATVSYQDAAGNKYQATSNESIVTVAEVYAAELQQTQTQNGAAGQTVYFPHRLINNGNAEDSFTLSLNELKNIQSDKLTIYRDVNGDGLPNAGEPVLGSNEKVFVAPGDKVNLVVAAVLPVSVDVSKAPSFKLKATPDKRTPSAEEATRLENEDTINIVDGPVLVATKEIRAHEPATDSGPGSVTYKITIRNNGSDLTKADKAYIKDPLSSWLTVAEGTVGTGNTGIDAAFIDSRLDASSFVVTKLGTSVTTPYAHDHDFRININELRAGSTVALEYTVKYSKAGFSAGDLLQNIASVIHGAQGETTVKTNMTTVKLPQFYGVEAHDRTGADSNHSHQTPDSDIVDAIAKGEVAEFRVLIKNTGNGSDRFNLSIDQQGNSFPQGTTFSYWDSIGAVQYTDEKTPVLGRDQSTMVTIKAKLPGSVTAGSHNYQATLQATSVVDTEKHDSVILKLVEITDTRYGVDISYAVKTTDGADENPYGSATELDGVNKQIVSAGKSGTYKLWVRNESTKPQSFALSAHKSVADKGPNNYDQPVALPDGWKVVFLKNGLPVNTTGYIQPKQSMEFEVLVTLPANTSVDTHEFAVLAQAQDGTKVINDAVKYFVEVPVTGKLTLTPDGQNQIEPGGAVFYEHILENTSNQDLTGITLSGARTPADNNWSHVFFNVADGGALGDQISHLELSQLSLKAGERKVFRVKVIAPANAVAGSIDTLNLTAIYQLAGETKTATATDRTTVIKGQLRLYKKAAILDSCKGDPAVFKENPGKVEPGKDCVVWQIIARNEGDAEATQVTIRDAAPEFTTLVDGSWVVRGADANLAAGNTTSGDVVFNVGEGAKPATTEPGKGGILKPGESVEVRFTVKVN</sequence>
<dbReference type="Proteomes" id="UP001500604">
    <property type="component" value="Unassembled WGS sequence"/>
</dbReference>
<proteinExistence type="predicted"/>
<comment type="caution">
    <text evidence="1">The sequence shown here is derived from an EMBL/GenBank/DDBJ whole genome shotgun (WGS) entry which is preliminary data.</text>
</comment>
<dbReference type="EMBL" id="BAABFL010000450">
    <property type="protein sequence ID" value="GAA4651376.1"/>
    <property type="molecule type" value="Genomic_DNA"/>
</dbReference>
<evidence type="ECO:0000313" key="1">
    <source>
        <dbReference type="EMBL" id="GAA4651376.1"/>
    </source>
</evidence>
<gene>
    <name evidence="1" type="ORF">GCM10023116_36600</name>
</gene>
<reference evidence="2" key="1">
    <citation type="journal article" date="2019" name="Int. J. Syst. Evol. Microbiol.">
        <title>The Global Catalogue of Microorganisms (GCM) 10K type strain sequencing project: providing services to taxonomists for standard genome sequencing and annotation.</title>
        <authorList>
            <consortium name="The Broad Institute Genomics Platform"/>
            <consortium name="The Broad Institute Genome Sequencing Center for Infectious Disease"/>
            <person name="Wu L."/>
            <person name="Ma J."/>
        </authorList>
    </citation>
    <scope>NUCLEOTIDE SEQUENCE [LARGE SCALE GENOMIC DNA]</scope>
    <source>
        <strain evidence="2">JCM 17805</strain>
    </source>
</reference>
<name>A0ABP8V6E5_9GAMM</name>
<dbReference type="RefSeq" id="WP_345197742.1">
    <property type="nucleotide sequence ID" value="NZ_BAABFL010000450.1"/>
</dbReference>
<evidence type="ECO:0008006" key="3">
    <source>
        <dbReference type="Google" id="ProtNLM"/>
    </source>
</evidence>
<accession>A0ABP8V6E5</accession>
<organism evidence="1 2">
    <name type="scientific">Kistimonas scapharcae</name>
    <dbReference type="NCBI Taxonomy" id="1036133"/>
    <lineage>
        <taxon>Bacteria</taxon>
        <taxon>Pseudomonadati</taxon>
        <taxon>Pseudomonadota</taxon>
        <taxon>Gammaproteobacteria</taxon>
        <taxon>Oceanospirillales</taxon>
        <taxon>Endozoicomonadaceae</taxon>
        <taxon>Kistimonas</taxon>
    </lineage>
</organism>
<protein>
    <recommendedName>
        <fullName evidence="3">DUF11 domain-containing protein</fullName>
    </recommendedName>
</protein>
<dbReference type="Gene3D" id="2.60.40.740">
    <property type="match status" value="1"/>
</dbReference>
<evidence type="ECO:0000313" key="2">
    <source>
        <dbReference type="Proteomes" id="UP001500604"/>
    </source>
</evidence>
<keyword evidence="2" id="KW-1185">Reference proteome</keyword>